<evidence type="ECO:0000313" key="4">
    <source>
        <dbReference type="Proteomes" id="UP000677228"/>
    </source>
</evidence>
<dbReference type="Proteomes" id="UP000682733">
    <property type="component" value="Unassembled WGS sequence"/>
</dbReference>
<evidence type="ECO:0000313" key="3">
    <source>
        <dbReference type="EMBL" id="CAF3518875.1"/>
    </source>
</evidence>
<evidence type="ECO:0000313" key="2">
    <source>
        <dbReference type="EMBL" id="CAF0741380.1"/>
    </source>
</evidence>
<dbReference type="EMBL" id="CAJOBA010000270">
    <property type="protein sequence ID" value="CAF3518875.1"/>
    <property type="molecule type" value="Genomic_DNA"/>
</dbReference>
<accession>A0A8S2CP01</accession>
<proteinExistence type="predicted"/>
<organism evidence="2 4">
    <name type="scientific">Didymodactylos carnosus</name>
    <dbReference type="NCBI Taxonomy" id="1234261"/>
    <lineage>
        <taxon>Eukaryota</taxon>
        <taxon>Metazoa</taxon>
        <taxon>Spiralia</taxon>
        <taxon>Gnathifera</taxon>
        <taxon>Rotifera</taxon>
        <taxon>Eurotatoria</taxon>
        <taxon>Bdelloidea</taxon>
        <taxon>Philodinida</taxon>
        <taxon>Philodinidae</taxon>
        <taxon>Didymodactylos</taxon>
    </lineage>
</organism>
<protein>
    <submittedName>
        <fullName evidence="2">Uncharacterized protein</fullName>
    </submittedName>
</protein>
<sequence length="147" mass="16580">MDATNESDLSDEEVATDDEEDHNIQEQTSEDEDLVENFQKYYDLSNSTPLHPLSPLSTREGCNLIMKLSHDINLDKSHLQLLLNSFHLLLSAQNNLPKIVKQLFLITDNSTKLPSVSYYCKLCLTQLLSPTNHISPTFSVAPIFSLS</sequence>
<dbReference type="Proteomes" id="UP000677228">
    <property type="component" value="Unassembled WGS sequence"/>
</dbReference>
<dbReference type="EMBL" id="CAJNOK010000270">
    <property type="protein sequence ID" value="CAF0741380.1"/>
    <property type="molecule type" value="Genomic_DNA"/>
</dbReference>
<evidence type="ECO:0000256" key="1">
    <source>
        <dbReference type="SAM" id="MobiDB-lite"/>
    </source>
</evidence>
<feature type="region of interest" description="Disordered" evidence="1">
    <location>
        <begin position="1"/>
        <end position="32"/>
    </location>
</feature>
<dbReference type="AlphaFoldDB" id="A0A8S2CP01"/>
<name>A0A8S2CP01_9BILA</name>
<gene>
    <name evidence="2" type="ORF">OVA965_LOCUS1459</name>
    <name evidence="3" type="ORF">TMI583_LOCUS1460</name>
</gene>
<comment type="caution">
    <text evidence="2">The sequence shown here is derived from an EMBL/GenBank/DDBJ whole genome shotgun (WGS) entry which is preliminary data.</text>
</comment>
<feature type="compositionally biased region" description="Acidic residues" evidence="1">
    <location>
        <begin position="8"/>
        <end position="21"/>
    </location>
</feature>
<reference evidence="2" key="1">
    <citation type="submission" date="2021-02" db="EMBL/GenBank/DDBJ databases">
        <authorList>
            <person name="Nowell W R."/>
        </authorList>
    </citation>
    <scope>NUCLEOTIDE SEQUENCE</scope>
</reference>